<dbReference type="Proteomes" id="UP000811619">
    <property type="component" value="Unassembled WGS sequence"/>
</dbReference>
<keyword evidence="5" id="KW-1185">Reference proteome</keyword>
<dbReference type="InterPro" id="IPR037293">
    <property type="entry name" value="Gal_Oxidase_central_sf"/>
</dbReference>
<dbReference type="CDD" id="cd02851">
    <property type="entry name" value="E_set_GO_C"/>
    <property type="match status" value="1"/>
</dbReference>
<dbReference type="SUPFAM" id="SSF50965">
    <property type="entry name" value="Galactose oxidase, central domain"/>
    <property type="match status" value="1"/>
</dbReference>
<dbReference type="Pfam" id="PF00754">
    <property type="entry name" value="F5_F8_type_C"/>
    <property type="match status" value="1"/>
</dbReference>
<dbReference type="EMBL" id="SRPY01000347">
    <property type="protein sequence ID" value="KAG5925682.1"/>
    <property type="molecule type" value="Genomic_DNA"/>
</dbReference>
<feature type="domain" description="F5/8 type C" evidence="3">
    <location>
        <begin position="48"/>
        <end position="193"/>
    </location>
</feature>
<dbReference type="Pfam" id="PF09118">
    <property type="entry name" value="GO-like_E_set"/>
    <property type="match status" value="1"/>
</dbReference>
<feature type="signal peptide" evidence="2">
    <location>
        <begin position="1"/>
        <end position="18"/>
    </location>
</feature>
<dbReference type="SMART" id="SM00231">
    <property type="entry name" value="FA58C"/>
    <property type="match status" value="1"/>
</dbReference>
<feature type="chain" id="PRO_5035477567" description="F5/8 type C domain-containing protein" evidence="2">
    <location>
        <begin position="19"/>
        <end position="680"/>
    </location>
</feature>
<dbReference type="SUPFAM" id="SSF49785">
    <property type="entry name" value="Galactose-binding domain-like"/>
    <property type="match status" value="1"/>
</dbReference>
<dbReference type="Pfam" id="PF01344">
    <property type="entry name" value="Kelch_1"/>
    <property type="match status" value="1"/>
</dbReference>
<dbReference type="Gene3D" id="2.130.10.80">
    <property type="entry name" value="Galactose oxidase/kelch, beta-propeller"/>
    <property type="match status" value="1"/>
</dbReference>
<dbReference type="InterPro" id="IPR011043">
    <property type="entry name" value="Gal_Oxase/kelch_b-propeller"/>
</dbReference>
<dbReference type="SUPFAM" id="SSF81296">
    <property type="entry name" value="E set domains"/>
    <property type="match status" value="1"/>
</dbReference>
<dbReference type="InterPro" id="IPR015202">
    <property type="entry name" value="GO-like_E_set"/>
</dbReference>
<evidence type="ECO:0000259" key="3">
    <source>
        <dbReference type="PROSITE" id="PS50022"/>
    </source>
</evidence>
<dbReference type="InterPro" id="IPR013783">
    <property type="entry name" value="Ig-like_fold"/>
</dbReference>
<dbReference type="PANTHER" id="PTHR32208:SF68">
    <property type="entry name" value="GALACTOSE OXIDASE"/>
    <property type="match status" value="1"/>
</dbReference>
<accession>A0A8K0NID6</accession>
<sequence length="680" mass="73161">MKLGTALFLATAATLAHSAVIDPQAGGNKHRKHHYKQSKQGKGFAKLFAAAPLGTELDTKGWKVTCDSEQPGYECAKAIDGDNGTYWHTAYERANMPHQIVLDLGLVKNLNGLSALPRQDQNNHGMIAAHDVAVSQDNRNWEVVASGTWYDGDDDVRFANFETRAARYVRLRATSEINNNPWTSLSELKVYEAPAGPTAYNGNGKWGPTIDFPTVPVAAVVDPLSGTLLVWSSYTYDDFTNGPRNRVFTSIWDPVSNAVTAKMVDNTDHDMFCPGISIDGSGKMIVTGGNSASKTSIYDFDTKSWAPGPDMNVPRGYQSSATLSNGDVWTTGGSWSGGVFLKNAEVYDHKARKWTMQNGASVKPMLTNDKQGIYRSDNHPWLFGWANASVFQAGPSTAMNWFTTGGDGGVAPAGRREVRAVSDPDSMNGDATMFDAIAGKILTVGGSPSYQDSEATANAHIITIGDVGTAAQVQPAGKGMFSRRAFHSSVALPNGQVLVTGGQSYAVPFTDDNPALTPELYDPATDKFYQQQPNSIVRTYHSVALLLPDGRVFTGGGGLCGDCKTNHFDGQVFTPQYLLTADGKPATRPVIRTATQSGRRITITTDSDVKTASLMRYGTATHTVNTDQRRVPLKLVSTGTNQYTVDVPGDTGVVLPGYYMLFVMNANGVPSVSKTVQFLA</sequence>
<dbReference type="PROSITE" id="PS50022">
    <property type="entry name" value="FA58C_3"/>
    <property type="match status" value="1"/>
</dbReference>
<evidence type="ECO:0000313" key="4">
    <source>
        <dbReference type="EMBL" id="KAG5925682.1"/>
    </source>
</evidence>
<reference evidence="4" key="1">
    <citation type="journal article" date="2020" name="bioRxiv">
        <title>Whole genome comparisons of ergot fungi reveals the divergence and evolution of species within the genus Claviceps are the result of varying mechanisms driving genome evolution and host range expansion.</title>
        <authorList>
            <person name="Wyka S.A."/>
            <person name="Mondo S.J."/>
            <person name="Liu M."/>
            <person name="Dettman J."/>
            <person name="Nalam V."/>
            <person name="Broders K.D."/>
        </authorList>
    </citation>
    <scope>NUCLEOTIDE SEQUENCE</scope>
    <source>
        <strain evidence="4">CCC 489</strain>
    </source>
</reference>
<protein>
    <recommendedName>
        <fullName evidence="3">F5/8 type C domain-containing protein</fullName>
    </recommendedName>
</protein>
<dbReference type="InterPro" id="IPR014756">
    <property type="entry name" value="Ig_E-set"/>
</dbReference>
<dbReference type="Gene3D" id="2.60.120.260">
    <property type="entry name" value="Galactose-binding domain-like"/>
    <property type="match status" value="1"/>
</dbReference>
<dbReference type="PANTHER" id="PTHR32208">
    <property type="entry name" value="SECRETED PROTEIN-RELATED"/>
    <property type="match status" value="1"/>
</dbReference>
<dbReference type="InterPro" id="IPR006652">
    <property type="entry name" value="Kelch_1"/>
</dbReference>
<dbReference type="Gene3D" id="2.60.40.10">
    <property type="entry name" value="Immunoglobulins"/>
    <property type="match status" value="1"/>
</dbReference>
<dbReference type="InterPro" id="IPR000421">
    <property type="entry name" value="FA58C"/>
</dbReference>
<keyword evidence="1 2" id="KW-0732">Signal</keyword>
<dbReference type="AlphaFoldDB" id="A0A8K0NID6"/>
<evidence type="ECO:0000313" key="5">
    <source>
        <dbReference type="Proteomes" id="UP000811619"/>
    </source>
</evidence>
<dbReference type="SMART" id="SM00612">
    <property type="entry name" value="Kelch"/>
    <property type="match status" value="3"/>
</dbReference>
<dbReference type="InterPro" id="IPR008979">
    <property type="entry name" value="Galactose-bd-like_sf"/>
</dbReference>
<evidence type="ECO:0000256" key="2">
    <source>
        <dbReference type="SAM" id="SignalP"/>
    </source>
</evidence>
<evidence type="ECO:0000256" key="1">
    <source>
        <dbReference type="ARBA" id="ARBA00022729"/>
    </source>
</evidence>
<gene>
    <name evidence="4" type="ORF">E4U42_004056</name>
</gene>
<organism evidence="4 5">
    <name type="scientific">Claviceps africana</name>
    <dbReference type="NCBI Taxonomy" id="83212"/>
    <lineage>
        <taxon>Eukaryota</taxon>
        <taxon>Fungi</taxon>
        <taxon>Dikarya</taxon>
        <taxon>Ascomycota</taxon>
        <taxon>Pezizomycotina</taxon>
        <taxon>Sordariomycetes</taxon>
        <taxon>Hypocreomycetidae</taxon>
        <taxon>Hypocreales</taxon>
        <taxon>Clavicipitaceae</taxon>
        <taxon>Claviceps</taxon>
    </lineage>
</organism>
<dbReference type="Pfam" id="PF07250">
    <property type="entry name" value="Glyoxal_oxid_N"/>
    <property type="match status" value="1"/>
</dbReference>
<dbReference type="InterPro" id="IPR009880">
    <property type="entry name" value="Glyoxal_oxidase_N"/>
</dbReference>
<name>A0A8K0NID6_9HYPO</name>
<comment type="caution">
    <text evidence="4">The sequence shown here is derived from an EMBL/GenBank/DDBJ whole genome shotgun (WGS) entry which is preliminary data.</text>
</comment>
<proteinExistence type="predicted"/>
<dbReference type="OrthoDB" id="2019572at2759"/>